<proteinExistence type="predicted"/>
<dbReference type="AlphaFoldDB" id="A0A0C1MX86"/>
<dbReference type="SUPFAM" id="SSF48403">
    <property type="entry name" value="Ankyrin repeat"/>
    <property type="match status" value="1"/>
</dbReference>
<organism evidence="4 5">
    <name type="scientific">Candidatus Jidaibacter acanthamoebae</name>
    <dbReference type="NCBI Taxonomy" id="86105"/>
    <lineage>
        <taxon>Bacteria</taxon>
        <taxon>Pseudomonadati</taxon>
        <taxon>Pseudomonadota</taxon>
        <taxon>Alphaproteobacteria</taxon>
        <taxon>Rickettsiales</taxon>
        <taxon>Candidatus Midichloriaceae</taxon>
        <taxon>Candidatus Jidaibacter</taxon>
    </lineage>
</organism>
<accession>A0A0C1MX86</accession>
<dbReference type="PROSITE" id="PS50297">
    <property type="entry name" value="ANK_REP_REGION"/>
    <property type="match status" value="1"/>
</dbReference>
<gene>
    <name evidence="4" type="ORF">NF27_HQ00140</name>
</gene>
<reference evidence="4 5" key="1">
    <citation type="submission" date="2014-11" db="EMBL/GenBank/DDBJ databases">
        <title>A Rickettsiales Symbiont of Amoebae With Ancient Features.</title>
        <authorList>
            <person name="Schulz F."/>
            <person name="Martijn J."/>
            <person name="Wascher F."/>
            <person name="Kostanjsek R."/>
            <person name="Ettema T.J."/>
            <person name="Horn M."/>
        </authorList>
    </citation>
    <scope>NUCLEOTIDE SEQUENCE [LARGE SCALE GENOMIC DNA]</scope>
    <source>
        <strain evidence="4 5">UWC36</strain>
    </source>
</reference>
<dbReference type="Pfam" id="PF12796">
    <property type="entry name" value="Ank_2"/>
    <property type="match status" value="1"/>
</dbReference>
<dbReference type="Gene3D" id="1.25.40.20">
    <property type="entry name" value="Ankyrin repeat-containing domain"/>
    <property type="match status" value="1"/>
</dbReference>
<feature type="repeat" description="ANK" evidence="3">
    <location>
        <begin position="101"/>
        <end position="133"/>
    </location>
</feature>
<evidence type="ECO:0000256" key="1">
    <source>
        <dbReference type="ARBA" id="ARBA00022737"/>
    </source>
</evidence>
<dbReference type="STRING" id="86105.NF27_HQ00140"/>
<dbReference type="InterPro" id="IPR051070">
    <property type="entry name" value="NF-kappa-B_inhibitor"/>
</dbReference>
<dbReference type="PANTHER" id="PTHR46680:SF3">
    <property type="entry name" value="NF-KAPPA-B INHIBITOR CACTUS"/>
    <property type="match status" value="1"/>
</dbReference>
<dbReference type="Proteomes" id="UP000031258">
    <property type="component" value="Unassembled WGS sequence"/>
</dbReference>
<keyword evidence="1" id="KW-0677">Repeat</keyword>
<dbReference type="SMART" id="SM00248">
    <property type="entry name" value="ANK"/>
    <property type="match status" value="5"/>
</dbReference>
<comment type="caution">
    <text evidence="4">The sequence shown here is derived from an EMBL/GenBank/DDBJ whole genome shotgun (WGS) entry which is preliminary data.</text>
</comment>
<dbReference type="PANTHER" id="PTHR46680">
    <property type="entry name" value="NF-KAPPA-B INHIBITOR ALPHA"/>
    <property type="match status" value="1"/>
</dbReference>
<evidence type="ECO:0000313" key="5">
    <source>
        <dbReference type="Proteomes" id="UP000031258"/>
    </source>
</evidence>
<sequence length="233" mass="25980">MHVIIPNCINYINNFFLISMKQNIEYTSQNNFNAADTQQDLITAIKDANEEAAKQLLEQDGSTYSEYIKSKALRLTVQFNMAEIANILIIKGADINATDSSGNTPLIFAAESGDISSMQLLLSKGAYVNAQNRKGNTALMLAINAEVVELLMKNGADINIENNTNRTALNIAIENEKTAIIELLIKKESKVNMIAPILHQNKNFSYSIHQGDNKGWVKMIGRENEIKLRNLQF</sequence>
<keyword evidence="5" id="KW-1185">Reference proteome</keyword>
<protein>
    <submittedName>
        <fullName evidence="4">Uncharacterized protein</fullName>
    </submittedName>
</protein>
<dbReference type="PRINTS" id="PR01415">
    <property type="entry name" value="ANKYRIN"/>
</dbReference>
<keyword evidence="2 3" id="KW-0040">ANK repeat</keyword>
<name>A0A0C1MX86_9RICK</name>
<dbReference type="InterPro" id="IPR036770">
    <property type="entry name" value="Ankyrin_rpt-contain_sf"/>
</dbReference>
<evidence type="ECO:0000313" key="4">
    <source>
        <dbReference type="EMBL" id="KIE04476.1"/>
    </source>
</evidence>
<dbReference type="InterPro" id="IPR002110">
    <property type="entry name" value="Ankyrin_rpt"/>
</dbReference>
<feature type="repeat" description="ANK" evidence="3">
    <location>
        <begin position="134"/>
        <end position="163"/>
    </location>
</feature>
<evidence type="ECO:0000256" key="2">
    <source>
        <dbReference type="ARBA" id="ARBA00023043"/>
    </source>
</evidence>
<dbReference type="EMBL" id="JSWE01000184">
    <property type="protein sequence ID" value="KIE04476.1"/>
    <property type="molecule type" value="Genomic_DNA"/>
</dbReference>
<evidence type="ECO:0000256" key="3">
    <source>
        <dbReference type="PROSITE-ProRule" id="PRU00023"/>
    </source>
</evidence>
<dbReference type="PROSITE" id="PS50088">
    <property type="entry name" value="ANK_REPEAT"/>
    <property type="match status" value="2"/>
</dbReference>